<dbReference type="Proteomes" id="UP000007129">
    <property type="component" value="Unassembled WGS sequence"/>
</dbReference>
<feature type="region of interest" description="Disordered" evidence="4">
    <location>
        <begin position="554"/>
        <end position="577"/>
    </location>
</feature>
<proteinExistence type="predicted"/>
<dbReference type="PROSITE" id="PS50088">
    <property type="entry name" value="ANK_REPEAT"/>
    <property type="match status" value="2"/>
</dbReference>
<sequence length="577" mass="62256">MSSNTSQPRPSPSPSPPPPLPTVDPTNIAPTGPYAGLPVLPPGYIWHQYPWHPSFTSDPEWFDTLGNDMLAQREVFGLTPSSAELYAVLDELLTAFPAKGMAVLFQAAARGRADVVGWLVRSGKVRAHPVEAEGDDMSCVPVHAAAYQGHLECVRVLVEEARVGVDARDEVGGTPLMRAARGDRAEVASWLIEKGADVTAVQETDRDGGFGALDFAALEASGEALRIIVEALERQCAEERRDKLGIVTARALQAAAASGSVETLRFLLAKGGYPEDGGTGVSSRIESPLDETQKEIIEMALRRAQDAGADLLQMLLSYLTLSNDDGTLRYIETQADTKEALLSTAMSAIGRGDIEAFELVWRTTLDDPAPKSNVISLPAGESLPKQHALDAMLCEAAKAGHLDAVKLMVGYGAAIREARGHSYTPPLYTAAAHNHVEIVRYLLEAHNADIDMAGGRFANGPTPLAIAIMGGYTEVVKLLLMYGGPVEQIEHQVEPEKAKKLVIGAAKVYRQQINVILADAEHAVEEEPGVSIVSFELVESDLDWIRRIRKRKNDEELSKADPFGRELRIPDETTGPS</sequence>
<feature type="compositionally biased region" description="Basic and acidic residues" evidence="4">
    <location>
        <begin position="554"/>
        <end position="571"/>
    </location>
</feature>
<dbReference type="InterPro" id="IPR002110">
    <property type="entry name" value="Ankyrin_rpt"/>
</dbReference>
<evidence type="ECO:0000256" key="1">
    <source>
        <dbReference type="ARBA" id="ARBA00022737"/>
    </source>
</evidence>
<dbReference type="STRING" id="1126212.K2SI43"/>
<dbReference type="InterPro" id="IPR036770">
    <property type="entry name" value="Ankyrin_rpt-contain_sf"/>
</dbReference>
<dbReference type="HOGENOM" id="CLU_470180_0_0_1"/>
<dbReference type="OrthoDB" id="20872at2759"/>
<protein>
    <submittedName>
        <fullName evidence="5">Uncharacterized protein</fullName>
    </submittedName>
</protein>
<evidence type="ECO:0000256" key="3">
    <source>
        <dbReference type="PROSITE-ProRule" id="PRU00023"/>
    </source>
</evidence>
<evidence type="ECO:0000256" key="4">
    <source>
        <dbReference type="SAM" id="MobiDB-lite"/>
    </source>
</evidence>
<dbReference type="EMBL" id="AHHD01000030">
    <property type="protein sequence ID" value="EKG22129.1"/>
    <property type="molecule type" value="Genomic_DNA"/>
</dbReference>
<dbReference type="VEuPathDB" id="FungiDB:MPH_00584"/>
<dbReference type="InParanoid" id="K2SI43"/>
<dbReference type="Pfam" id="PF12796">
    <property type="entry name" value="Ank_2"/>
    <property type="match status" value="2"/>
</dbReference>
<dbReference type="eggNOG" id="KOG4177">
    <property type="taxonomic scope" value="Eukaryota"/>
</dbReference>
<evidence type="ECO:0000313" key="5">
    <source>
        <dbReference type="EMBL" id="EKG22129.1"/>
    </source>
</evidence>
<keyword evidence="1" id="KW-0677">Repeat</keyword>
<feature type="region of interest" description="Disordered" evidence="4">
    <location>
        <begin position="1"/>
        <end position="28"/>
    </location>
</feature>
<dbReference type="SMART" id="SM00248">
    <property type="entry name" value="ANK"/>
    <property type="match status" value="7"/>
</dbReference>
<dbReference type="AlphaFoldDB" id="K2SI43"/>
<feature type="repeat" description="ANK" evidence="3">
    <location>
        <begin position="171"/>
        <end position="203"/>
    </location>
</feature>
<dbReference type="PROSITE" id="PS50297">
    <property type="entry name" value="ANK_REP_REGION"/>
    <property type="match status" value="2"/>
</dbReference>
<accession>K2SI43</accession>
<name>K2SI43_MACPH</name>
<organism evidence="5 6">
    <name type="scientific">Macrophomina phaseolina (strain MS6)</name>
    <name type="common">Charcoal rot fungus</name>
    <dbReference type="NCBI Taxonomy" id="1126212"/>
    <lineage>
        <taxon>Eukaryota</taxon>
        <taxon>Fungi</taxon>
        <taxon>Dikarya</taxon>
        <taxon>Ascomycota</taxon>
        <taxon>Pezizomycotina</taxon>
        <taxon>Dothideomycetes</taxon>
        <taxon>Dothideomycetes incertae sedis</taxon>
        <taxon>Botryosphaeriales</taxon>
        <taxon>Botryosphaeriaceae</taxon>
        <taxon>Macrophomina</taxon>
    </lineage>
</organism>
<keyword evidence="2 3" id="KW-0040">ANK repeat</keyword>
<feature type="compositionally biased region" description="Pro residues" evidence="4">
    <location>
        <begin position="9"/>
        <end position="22"/>
    </location>
</feature>
<dbReference type="PANTHER" id="PTHR24173">
    <property type="entry name" value="ANKYRIN REPEAT CONTAINING"/>
    <property type="match status" value="1"/>
</dbReference>
<evidence type="ECO:0000313" key="6">
    <source>
        <dbReference type="Proteomes" id="UP000007129"/>
    </source>
</evidence>
<gene>
    <name evidence="5" type="ORF">MPH_00584</name>
</gene>
<dbReference type="Gene3D" id="1.25.40.20">
    <property type="entry name" value="Ankyrin repeat-containing domain"/>
    <property type="match status" value="2"/>
</dbReference>
<dbReference type="PANTHER" id="PTHR24173:SF74">
    <property type="entry name" value="ANKYRIN REPEAT DOMAIN-CONTAINING PROTEIN 16"/>
    <property type="match status" value="1"/>
</dbReference>
<evidence type="ECO:0000256" key="2">
    <source>
        <dbReference type="ARBA" id="ARBA00023043"/>
    </source>
</evidence>
<feature type="repeat" description="ANK" evidence="3">
    <location>
        <begin position="459"/>
        <end position="491"/>
    </location>
</feature>
<reference evidence="5 6" key="1">
    <citation type="journal article" date="2012" name="BMC Genomics">
        <title>Tools to kill: Genome of one of the most destructive plant pathogenic fungi Macrophomina phaseolina.</title>
        <authorList>
            <person name="Islam M.S."/>
            <person name="Haque M.S."/>
            <person name="Islam M.M."/>
            <person name="Emdad E.M."/>
            <person name="Halim A."/>
            <person name="Hossen Q.M.M."/>
            <person name="Hossain M.Z."/>
            <person name="Ahmed B."/>
            <person name="Rahim S."/>
            <person name="Rahman M.S."/>
            <person name="Alam M.M."/>
            <person name="Hou S."/>
            <person name="Wan X."/>
            <person name="Saito J.A."/>
            <person name="Alam M."/>
        </authorList>
    </citation>
    <scope>NUCLEOTIDE SEQUENCE [LARGE SCALE GENOMIC DNA]</scope>
    <source>
        <strain evidence="5 6">MS6</strain>
    </source>
</reference>
<comment type="caution">
    <text evidence="5">The sequence shown here is derived from an EMBL/GenBank/DDBJ whole genome shotgun (WGS) entry which is preliminary data.</text>
</comment>
<dbReference type="SUPFAM" id="SSF48403">
    <property type="entry name" value="Ankyrin repeat"/>
    <property type="match status" value="1"/>
</dbReference>